<evidence type="ECO:0000259" key="15">
    <source>
        <dbReference type="PROSITE" id="PS50862"/>
    </source>
</evidence>
<evidence type="ECO:0000256" key="6">
    <source>
        <dbReference type="ARBA" id="ARBA00022723"/>
    </source>
</evidence>
<proteinExistence type="inferred from homology"/>
<dbReference type="InterPro" id="IPR006195">
    <property type="entry name" value="aa-tRNA-synth_II"/>
</dbReference>
<dbReference type="GO" id="GO:0004826">
    <property type="term" value="F:phenylalanine-tRNA ligase activity"/>
    <property type="evidence" value="ECO:0007669"/>
    <property type="project" value="UniProtKB-UniRule"/>
</dbReference>
<keyword evidence="11 13" id="KW-0030">Aminoacyl-tRNA synthetase</keyword>
<reference evidence="16 17" key="1">
    <citation type="journal article" date="2020" name="Front. Microbiol.">
        <title>Single-cell genomics of novel Actinobacteria with the Wood-Ljungdahl pathway discovered in a serpentinizing system.</title>
        <authorList>
            <person name="Merino N."/>
            <person name="Kawai M."/>
            <person name="Boyd E.S."/>
            <person name="Colman D.R."/>
            <person name="McGlynn S.E."/>
            <person name="Nealson K.H."/>
            <person name="Kurokawa K."/>
            <person name="Hongoh Y."/>
        </authorList>
    </citation>
    <scope>NUCLEOTIDE SEQUENCE [LARGE SCALE GENOMIC DNA]</scope>
    <source>
        <strain evidence="16 17">S42</strain>
    </source>
</reference>
<dbReference type="SUPFAM" id="SSF55681">
    <property type="entry name" value="Class II aaRS and biotin synthetases"/>
    <property type="match status" value="1"/>
</dbReference>
<feature type="domain" description="Aminoacyl-transfer RNA synthetases class-II family profile" evidence="15">
    <location>
        <begin position="117"/>
        <end position="337"/>
    </location>
</feature>
<feature type="coiled-coil region" evidence="14">
    <location>
        <begin position="75"/>
        <end position="102"/>
    </location>
</feature>
<keyword evidence="10 13" id="KW-0648">Protein biosynthesis</keyword>
<keyword evidence="7 13" id="KW-0547">Nucleotide-binding</keyword>
<keyword evidence="8 13" id="KW-0067">ATP-binding</keyword>
<evidence type="ECO:0000313" key="16">
    <source>
        <dbReference type="EMBL" id="GFP31822.1"/>
    </source>
</evidence>
<comment type="catalytic activity">
    <reaction evidence="12 13">
        <text>tRNA(Phe) + L-phenylalanine + ATP = L-phenylalanyl-tRNA(Phe) + AMP + diphosphate + H(+)</text>
        <dbReference type="Rhea" id="RHEA:19413"/>
        <dbReference type="Rhea" id="RHEA-COMP:9668"/>
        <dbReference type="Rhea" id="RHEA-COMP:9699"/>
        <dbReference type="ChEBI" id="CHEBI:15378"/>
        <dbReference type="ChEBI" id="CHEBI:30616"/>
        <dbReference type="ChEBI" id="CHEBI:33019"/>
        <dbReference type="ChEBI" id="CHEBI:58095"/>
        <dbReference type="ChEBI" id="CHEBI:78442"/>
        <dbReference type="ChEBI" id="CHEBI:78531"/>
        <dbReference type="ChEBI" id="CHEBI:456215"/>
        <dbReference type="EC" id="6.1.1.20"/>
    </reaction>
</comment>
<dbReference type="InterPro" id="IPR004188">
    <property type="entry name" value="Phe-tRNA_ligase_II_N"/>
</dbReference>
<keyword evidence="14" id="KW-0175">Coiled coil</keyword>
<keyword evidence="5 13" id="KW-0436">Ligase</keyword>
<evidence type="ECO:0000256" key="1">
    <source>
        <dbReference type="ARBA" id="ARBA00004496"/>
    </source>
</evidence>
<dbReference type="InterPro" id="IPR010978">
    <property type="entry name" value="tRNA-bd_arm"/>
</dbReference>
<dbReference type="GO" id="GO:0005737">
    <property type="term" value="C:cytoplasm"/>
    <property type="evidence" value="ECO:0007669"/>
    <property type="project" value="UniProtKB-SubCell"/>
</dbReference>
<name>A0A6V8PGR0_9ACTN</name>
<dbReference type="GO" id="GO:0000287">
    <property type="term" value="F:magnesium ion binding"/>
    <property type="evidence" value="ECO:0007669"/>
    <property type="project" value="UniProtKB-UniRule"/>
</dbReference>
<evidence type="ECO:0000256" key="5">
    <source>
        <dbReference type="ARBA" id="ARBA00022598"/>
    </source>
</evidence>
<evidence type="ECO:0000256" key="4">
    <source>
        <dbReference type="ARBA" id="ARBA00022490"/>
    </source>
</evidence>
<evidence type="ECO:0000256" key="8">
    <source>
        <dbReference type="ARBA" id="ARBA00022840"/>
    </source>
</evidence>
<dbReference type="FunFam" id="3.30.930.10:FF:000003">
    <property type="entry name" value="Phenylalanine--tRNA ligase alpha subunit"/>
    <property type="match status" value="1"/>
</dbReference>
<dbReference type="Pfam" id="PF01409">
    <property type="entry name" value="tRNA-synt_2d"/>
    <property type="match status" value="1"/>
</dbReference>
<evidence type="ECO:0000313" key="17">
    <source>
        <dbReference type="Proteomes" id="UP000568877"/>
    </source>
</evidence>
<gene>
    <name evidence="13" type="primary">pheS</name>
    <name evidence="16" type="ORF">HKBW3S42_00128</name>
</gene>
<evidence type="ECO:0000256" key="13">
    <source>
        <dbReference type="HAMAP-Rule" id="MF_00281"/>
    </source>
</evidence>
<keyword evidence="6 13" id="KW-0479">Metal-binding</keyword>
<organism evidence="16 17">
    <name type="scientific">Candidatus Hakubella thermalkaliphila</name>
    <dbReference type="NCBI Taxonomy" id="2754717"/>
    <lineage>
        <taxon>Bacteria</taxon>
        <taxon>Bacillati</taxon>
        <taxon>Actinomycetota</taxon>
        <taxon>Actinomycetota incertae sedis</taxon>
        <taxon>Candidatus Hakubellales</taxon>
        <taxon>Candidatus Hakubellaceae</taxon>
        <taxon>Candidatus Hakubella</taxon>
    </lineage>
</organism>
<dbReference type="Proteomes" id="UP000568877">
    <property type="component" value="Unassembled WGS sequence"/>
</dbReference>
<evidence type="ECO:0000256" key="10">
    <source>
        <dbReference type="ARBA" id="ARBA00022917"/>
    </source>
</evidence>
<dbReference type="Gene3D" id="3.30.930.10">
    <property type="entry name" value="Bira Bifunctional Protein, Domain 2"/>
    <property type="match status" value="1"/>
</dbReference>
<dbReference type="AlphaFoldDB" id="A0A6V8PGR0"/>
<dbReference type="EMBL" id="BLSA01000008">
    <property type="protein sequence ID" value="GFP31822.1"/>
    <property type="molecule type" value="Genomic_DNA"/>
</dbReference>
<dbReference type="CDD" id="cd00496">
    <property type="entry name" value="PheRS_alpha_core"/>
    <property type="match status" value="1"/>
</dbReference>
<dbReference type="InterPro" id="IPR045864">
    <property type="entry name" value="aa-tRNA-synth_II/BPL/LPL"/>
</dbReference>
<dbReference type="Pfam" id="PF02912">
    <property type="entry name" value="Phe_tRNA-synt_N"/>
    <property type="match status" value="1"/>
</dbReference>
<evidence type="ECO:0000256" key="9">
    <source>
        <dbReference type="ARBA" id="ARBA00022842"/>
    </source>
</evidence>
<sequence length="347" mass="39325">MSNGNRGSLADKIEEIVSQTLKEIDRASALAELQSIEISCLGRKGHLTGILRTLGSLDPQERPWIGKLANQGKERIKERLRLRQVELEHKELRKELAKETIDITLPGRPVRRGVKNIITSVVEEITEIFVGLGYRVAEGPDVELDYYNFEALNMPPDHPARSLWDTLYVTDKVLLRTHTSPVQIRYMEEHEPPIYIIAPGKVYRRDYDISHAPMFHQIEGLAVDKNISMADLKGTLEAFTRAVFGPEARIRFRPSYFPFTEPSAEVDVSCVICGGKGCRVCSDSGWLEILGAGMVDPNLYKYVGYDPEEVSGFAFGMGVDRIAMLKYGISDIRLFFENDLRFLEQFR</sequence>
<keyword evidence="9 13" id="KW-0460">Magnesium</keyword>
<dbReference type="PROSITE" id="PS50862">
    <property type="entry name" value="AA_TRNA_LIGASE_II"/>
    <property type="match status" value="1"/>
</dbReference>
<evidence type="ECO:0000256" key="12">
    <source>
        <dbReference type="ARBA" id="ARBA00049255"/>
    </source>
</evidence>
<evidence type="ECO:0000256" key="14">
    <source>
        <dbReference type="SAM" id="Coils"/>
    </source>
</evidence>
<evidence type="ECO:0000256" key="11">
    <source>
        <dbReference type="ARBA" id="ARBA00023146"/>
    </source>
</evidence>
<comment type="subunit">
    <text evidence="3 13">Tetramer of two alpha and two beta subunits.</text>
</comment>
<comment type="cofactor">
    <cofactor evidence="13">
        <name>Mg(2+)</name>
        <dbReference type="ChEBI" id="CHEBI:18420"/>
    </cofactor>
    <text evidence="13">Binds 2 magnesium ions per tetramer.</text>
</comment>
<evidence type="ECO:0000256" key="3">
    <source>
        <dbReference type="ARBA" id="ARBA00011209"/>
    </source>
</evidence>
<dbReference type="InterPro" id="IPR004529">
    <property type="entry name" value="Phe-tRNA-synth_IIc_asu"/>
</dbReference>
<dbReference type="InterPro" id="IPR002319">
    <property type="entry name" value="Phenylalanyl-tRNA_Synthase"/>
</dbReference>
<dbReference type="SUPFAM" id="SSF46589">
    <property type="entry name" value="tRNA-binding arm"/>
    <property type="match status" value="1"/>
</dbReference>
<evidence type="ECO:0000256" key="7">
    <source>
        <dbReference type="ARBA" id="ARBA00022741"/>
    </source>
</evidence>
<comment type="caution">
    <text evidence="16">The sequence shown here is derived from an EMBL/GenBank/DDBJ whole genome shotgun (WGS) entry which is preliminary data.</text>
</comment>
<dbReference type="GO" id="GO:0000049">
    <property type="term" value="F:tRNA binding"/>
    <property type="evidence" value="ECO:0007669"/>
    <property type="project" value="InterPro"/>
</dbReference>
<feature type="binding site" evidence="13">
    <location>
        <position position="261"/>
    </location>
    <ligand>
        <name>Mg(2+)</name>
        <dbReference type="ChEBI" id="CHEBI:18420"/>
        <note>shared with beta subunit</note>
    </ligand>
</feature>
<evidence type="ECO:0000256" key="2">
    <source>
        <dbReference type="ARBA" id="ARBA00010207"/>
    </source>
</evidence>
<comment type="subcellular location">
    <subcellularLocation>
        <location evidence="1 13">Cytoplasm</location>
    </subcellularLocation>
</comment>
<dbReference type="GO" id="GO:0006432">
    <property type="term" value="P:phenylalanyl-tRNA aminoacylation"/>
    <property type="evidence" value="ECO:0007669"/>
    <property type="project" value="UniProtKB-UniRule"/>
</dbReference>
<accession>A0A6V8PGR0</accession>
<dbReference type="InterPro" id="IPR022911">
    <property type="entry name" value="Phe_tRNA_ligase_alpha1_bac"/>
</dbReference>
<protein>
    <recommendedName>
        <fullName evidence="13">Phenylalanine--tRNA ligase alpha subunit</fullName>
        <ecNumber evidence="13">6.1.1.20</ecNumber>
    </recommendedName>
    <alternativeName>
        <fullName evidence="13">Phenylalanyl-tRNA synthetase alpha subunit</fullName>
        <shortName evidence="13">PheRS</shortName>
    </alternativeName>
</protein>
<dbReference type="EC" id="6.1.1.20" evidence="13"/>
<dbReference type="GO" id="GO:0005524">
    <property type="term" value="F:ATP binding"/>
    <property type="evidence" value="ECO:0007669"/>
    <property type="project" value="UniProtKB-UniRule"/>
</dbReference>
<dbReference type="HAMAP" id="MF_00281">
    <property type="entry name" value="Phe_tRNA_synth_alpha1"/>
    <property type="match status" value="1"/>
</dbReference>
<comment type="similarity">
    <text evidence="2 13">Belongs to the class-II aminoacyl-tRNA synthetase family. Phe-tRNA synthetase alpha subunit type 1 subfamily.</text>
</comment>
<dbReference type="NCBIfam" id="TIGR00468">
    <property type="entry name" value="pheS"/>
    <property type="match status" value="1"/>
</dbReference>
<dbReference type="PANTHER" id="PTHR11538:SF41">
    <property type="entry name" value="PHENYLALANINE--TRNA LIGASE, MITOCHONDRIAL"/>
    <property type="match status" value="1"/>
</dbReference>
<dbReference type="PANTHER" id="PTHR11538">
    <property type="entry name" value="PHENYLALANYL-TRNA SYNTHETASE"/>
    <property type="match status" value="1"/>
</dbReference>
<keyword evidence="4 13" id="KW-0963">Cytoplasm</keyword>